<keyword evidence="4" id="KW-1185">Reference proteome</keyword>
<name>A0A328C3X4_9DELT</name>
<reference evidence="3 4" key="1">
    <citation type="submission" date="2018-05" db="EMBL/GenBank/DDBJ databases">
        <title>Lujinxingia marina gen. nov. sp. nov., a new facultative anaerobic member of the class Deltaproteobacteria, and proposal of Lujinxingaceae fam. nov.</title>
        <authorList>
            <person name="Li C.-M."/>
        </authorList>
    </citation>
    <scope>NUCLEOTIDE SEQUENCE [LARGE SCALE GENOMIC DNA]</scope>
    <source>
        <strain evidence="3 4">B210</strain>
    </source>
</reference>
<comment type="caution">
    <text evidence="3">The sequence shown here is derived from an EMBL/GenBank/DDBJ whole genome shotgun (WGS) entry which is preliminary data.</text>
</comment>
<dbReference type="InterPro" id="IPR001646">
    <property type="entry name" value="5peptide_repeat"/>
</dbReference>
<accession>A0A328C3X4</accession>
<feature type="signal peptide" evidence="2">
    <location>
        <begin position="1"/>
        <end position="25"/>
    </location>
</feature>
<evidence type="ECO:0000313" key="3">
    <source>
        <dbReference type="EMBL" id="RAL19992.1"/>
    </source>
</evidence>
<evidence type="ECO:0008006" key="5">
    <source>
        <dbReference type="Google" id="ProtNLM"/>
    </source>
</evidence>
<dbReference type="SUPFAM" id="SSF141571">
    <property type="entry name" value="Pentapeptide repeat-like"/>
    <property type="match status" value="1"/>
</dbReference>
<gene>
    <name evidence="3" type="ORF">DL240_19265</name>
</gene>
<evidence type="ECO:0000256" key="2">
    <source>
        <dbReference type="SAM" id="SignalP"/>
    </source>
</evidence>
<evidence type="ECO:0000313" key="4">
    <source>
        <dbReference type="Proteomes" id="UP000249169"/>
    </source>
</evidence>
<dbReference type="OrthoDB" id="7872756at2"/>
<dbReference type="AlphaFoldDB" id="A0A328C3X4"/>
<dbReference type="PROSITE" id="PS51257">
    <property type="entry name" value="PROKAR_LIPOPROTEIN"/>
    <property type="match status" value="1"/>
</dbReference>
<organism evidence="3 4">
    <name type="scientific">Lujinxingia litoralis</name>
    <dbReference type="NCBI Taxonomy" id="2211119"/>
    <lineage>
        <taxon>Bacteria</taxon>
        <taxon>Deltaproteobacteria</taxon>
        <taxon>Bradymonadales</taxon>
        <taxon>Lujinxingiaceae</taxon>
        <taxon>Lujinxingia</taxon>
    </lineage>
</organism>
<dbReference type="Pfam" id="PF00805">
    <property type="entry name" value="Pentapeptide"/>
    <property type="match status" value="1"/>
</dbReference>
<dbReference type="EMBL" id="QHKO01000018">
    <property type="protein sequence ID" value="RAL19992.1"/>
    <property type="molecule type" value="Genomic_DNA"/>
</dbReference>
<proteinExistence type="predicted"/>
<sequence length="404" mass="43081">MPRFTLRRLLMITTLALTSAGCASAPTHSPPPGADKADPGQVQSTTGLVYGDLSAAREAFGRGIERGLGPFERTEVEEISGARALEVLASYALDPAQMQRLEPPLFPGGPSMRQVLETPGLRVWLFRGHSAHLSEINELFIPMPEVGAGAIEPLVAMGGPGIRLQLGALRLKAQSDPPQGSPELADWPTLTPERFEALLQSGERFVVYQHLEGCMSAPMYNGVLNALELPEDLPIYVDHSFATLGNYADALLRGLPASSFVVFEKGDWRDVYPALTEPVDATMAHFLARNALVTPGPSAPVIAAADFVEGSDLARGLTLGKFWSSLQMRDQDLRGLRITHGAISGSDFSGADLSHAHLAHTLISHTSFEGARTEGLTLQGVVLREVTCVDGSVRSGEVGDCLGG</sequence>
<feature type="chain" id="PRO_5016446313" description="Pentapeptide repeat-containing protein" evidence="2">
    <location>
        <begin position="26"/>
        <end position="404"/>
    </location>
</feature>
<dbReference type="RefSeq" id="WP_111731526.1">
    <property type="nucleotide sequence ID" value="NZ_QHKO01000018.1"/>
</dbReference>
<protein>
    <recommendedName>
        <fullName evidence="5">Pentapeptide repeat-containing protein</fullName>
    </recommendedName>
</protein>
<keyword evidence="2" id="KW-0732">Signal</keyword>
<evidence type="ECO:0000256" key="1">
    <source>
        <dbReference type="SAM" id="MobiDB-lite"/>
    </source>
</evidence>
<dbReference type="Gene3D" id="2.160.20.80">
    <property type="entry name" value="E3 ubiquitin-protein ligase SopA"/>
    <property type="match status" value="1"/>
</dbReference>
<feature type="region of interest" description="Disordered" evidence="1">
    <location>
        <begin position="22"/>
        <end position="43"/>
    </location>
</feature>
<dbReference type="Proteomes" id="UP000249169">
    <property type="component" value="Unassembled WGS sequence"/>
</dbReference>